<keyword evidence="2" id="KW-1185">Reference proteome</keyword>
<evidence type="ECO:0000313" key="2">
    <source>
        <dbReference type="Proteomes" id="UP000664521"/>
    </source>
</evidence>
<evidence type="ECO:0000313" key="1">
    <source>
        <dbReference type="EMBL" id="CAF9913947.1"/>
    </source>
</evidence>
<dbReference type="Proteomes" id="UP000664521">
    <property type="component" value="Unassembled WGS sequence"/>
</dbReference>
<dbReference type="AlphaFoldDB" id="A0A8H3EWW0"/>
<reference evidence="1" key="1">
    <citation type="submission" date="2021-03" db="EMBL/GenBank/DDBJ databases">
        <authorList>
            <person name="Tagirdzhanova G."/>
        </authorList>
    </citation>
    <scope>NUCLEOTIDE SEQUENCE</scope>
</reference>
<sequence length="136" mass="16282">MKSIKHIDGSKTARRLREPQEILRIYRVMIPYQQKALLLWRRQSKEWILQACLTWISTMKYNQFDLGCKSQRESNPSDLDADEAEAMKHEELDKVKYQQWLALPRLDIEDLSWDTIRDLVEEKLAVVTKKFKEMGR</sequence>
<comment type="caution">
    <text evidence="1">The sequence shown here is derived from an EMBL/GenBank/DDBJ whole genome shotgun (WGS) entry which is preliminary data.</text>
</comment>
<name>A0A8H3EWW0_9LECA</name>
<organism evidence="1 2">
    <name type="scientific">Heterodermia speciosa</name>
    <dbReference type="NCBI Taxonomy" id="116794"/>
    <lineage>
        <taxon>Eukaryota</taxon>
        <taxon>Fungi</taxon>
        <taxon>Dikarya</taxon>
        <taxon>Ascomycota</taxon>
        <taxon>Pezizomycotina</taxon>
        <taxon>Lecanoromycetes</taxon>
        <taxon>OSLEUM clade</taxon>
        <taxon>Lecanoromycetidae</taxon>
        <taxon>Caliciales</taxon>
        <taxon>Physciaceae</taxon>
        <taxon>Heterodermia</taxon>
    </lineage>
</organism>
<gene>
    <name evidence="1" type="ORF">HETSPECPRED_001703</name>
</gene>
<accession>A0A8H3EWW0</accession>
<protein>
    <submittedName>
        <fullName evidence="1">Uncharacterized protein</fullName>
    </submittedName>
</protein>
<dbReference type="EMBL" id="CAJPDS010000013">
    <property type="protein sequence ID" value="CAF9913947.1"/>
    <property type="molecule type" value="Genomic_DNA"/>
</dbReference>
<proteinExistence type="predicted"/>